<dbReference type="AlphaFoldDB" id="A0A0W0X1X1"/>
<evidence type="ECO:0000313" key="2">
    <source>
        <dbReference type="EMBL" id="KTD38502.1"/>
    </source>
</evidence>
<keyword evidence="3" id="KW-1185">Reference proteome</keyword>
<keyword evidence="1" id="KW-0732">Signal</keyword>
<feature type="signal peptide" evidence="1">
    <location>
        <begin position="1"/>
        <end position="23"/>
    </location>
</feature>
<accession>A0A0W0X1X1</accession>
<protein>
    <submittedName>
        <fullName evidence="2">Major outer membrane protein</fullName>
    </submittedName>
</protein>
<dbReference type="PATRIC" id="fig|45070.6.peg.604"/>
<dbReference type="EMBL" id="LNYO01000008">
    <property type="protein sequence ID" value="KTD38502.1"/>
    <property type="molecule type" value="Genomic_DNA"/>
</dbReference>
<dbReference type="STRING" id="45070.Lnau_0571"/>
<dbReference type="Proteomes" id="UP000054725">
    <property type="component" value="Unassembled WGS sequence"/>
</dbReference>
<organism evidence="2 3">
    <name type="scientific">Legionella nautarum</name>
    <dbReference type="NCBI Taxonomy" id="45070"/>
    <lineage>
        <taxon>Bacteria</taxon>
        <taxon>Pseudomonadati</taxon>
        <taxon>Pseudomonadota</taxon>
        <taxon>Gammaproteobacteria</taxon>
        <taxon>Legionellales</taxon>
        <taxon>Legionellaceae</taxon>
        <taxon>Legionella</taxon>
    </lineage>
</organism>
<dbReference type="InterPro" id="IPR007825">
    <property type="entry name" value="Major_OMP_Legionella"/>
</dbReference>
<evidence type="ECO:0000313" key="3">
    <source>
        <dbReference type="Proteomes" id="UP000054725"/>
    </source>
</evidence>
<evidence type="ECO:0000256" key="1">
    <source>
        <dbReference type="SAM" id="SignalP"/>
    </source>
</evidence>
<gene>
    <name evidence="2" type="ORF">Lnau_0571</name>
</gene>
<dbReference type="Pfam" id="PF05150">
    <property type="entry name" value="Legionella_OMP"/>
    <property type="match status" value="1"/>
</dbReference>
<name>A0A0W0X1X1_9GAMM</name>
<proteinExistence type="predicted"/>
<comment type="caution">
    <text evidence="2">The sequence shown here is derived from an EMBL/GenBank/DDBJ whole genome shotgun (WGS) entry which is preliminary data.</text>
</comment>
<feature type="chain" id="PRO_5006916048" evidence="1">
    <location>
        <begin position="24"/>
        <end position="377"/>
    </location>
</feature>
<dbReference type="OrthoDB" id="5653740at2"/>
<reference evidence="2 3" key="1">
    <citation type="submission" date="2015-11" db="EMBL/GenBank/DDBJ databases">
        <title>Genomic analysis of 38 Legionella species identifies large and diverse effector repertoires.</title>
        <authorList>
            <person name="Burstein D."/>
            <person name="Amaro F."/>
            <person name="Zusman T."/>
            <person name="Lifshitz Z."/>
            <person name="Cohen O."/>
            <person name="Gilbert J.A."/>
            <person name="Pupko T."/>
            <person name="Shuman H.A."/>
            <person name="Segal G."/>
        </authorList>
    </citation>
    <scope>NUCLEOTIDE SEQUENCE [LARGE SCALE GENOMIC DNA]</scope>
    <source>
        <strain evidence="2 3">ATCC 49506</strain>
    </source>
</reference>
<dbReference type="RefSeq" id="WP_058503648.1">
    <property type="nucleotide sequence ID" value="NZ_CAAAIF010000023.1"/>
</dbReference>
<sequence>MLNNLKKTAVAVLALTSSAAAFAGTMGPVCTPGNVTVPCERTAWDFGVQALYLDTTYTNGNANWWGGNDLFYNETRWNNSWRNDWNWGFKLEGSYHFHTGNDINVNWYHLTNSNNNHHRHNGFFGWDNNNNRGPRWDAVNVELGQHVDFSEWKFMRFHGGVQYARIADQRRHRNNNGFGLFGLGGFGGFNGLNAFNGGFAGFGFDERRREARFNGFGPRFGIDMNYVVGNGFSVYANGATSLLIGSSRPSFQFDPAFPVSIAPVAAGFPAFVLPVAPGGAFALNNFNNGNHHNRTIMVPELEGKLGAKYTYAMASGDLTLDVGYMWVNYFNARHTVFNHGTFVDGFGIRRHLGFEDRSSDVAFNGPYAGLKWVGNVV</sequence>